<dbReference type="GO" id="GO:0003677">
    <property type="term" value="F:DNA binding"/>
    <property type="evidence" value="ECO:0007669"/>
    <property type="project" value="UniProtKB-UniRule"/>
</dbReference>
<evidence type="ECO:0000256" key="1">
    <source>
        <dbReference type="ARBA" id="ARBA00022741"/>
    </source>
</evidence>
<keyword evidence="3 5" id="KW-0347">Helicase</keyword>
<comment type="caution">
    <text evidence="5">The sequence shown here is derived from an EMBL/GenBank/DDBJ whole genome shotgun (WGS) entry which is preliminary data.</text>
</comment>
<keyword evidence="1 3" id="KW-0547">Nucleotide-binding</keyword>
<comment type="catalytic activity">
    <reaction evidence="3">
        <text>ATP + H2O = ADP + phosphate + H(+)</text>
        <dbReference type="Rhea" id="RHEA:13065"/>
        <dbReference type="ChEBI" id="CHEBI:15377"/>
        <dbReference type="ChEBI" id="CHEBI:15378"/>
        <dbReference type="ChEBI" id="CHEBI:30616"/>
        <dbReference type="ChEBI" id="CHEBI:43474"/>
        <dbReference type="ChEBI" id="CHEBI:456216"/>
        <dbReference type="EC" id="5.6.2.3"/>
    </reaction>
</comment>
<feature type="binding site" evidence="3">
    <location>
        <begin position="345"/>
        <end position="349"/>
    </location>
    <ligand>
        <name>ATP</name>
        <dbReference type="ChEBI" id="CHEBI:30616"/>
    </ligand>
</feature>
<dbReference type="EC" id="5.6.2.3" evidence="3"/>
<evidence type="ECO:0000313" key="6">
    <source>
        <dbReference type="Proteomes" id="UP000306980"/>
    </source>
</evidence>
<dbReference type="InterPro" id="IPR041451">
    <property type="entry name" value="RecD2_SH13"/>
</dbReference>
<protein>
    <recommendedName>
        <fullName evidence="3">ATP-dependent RecD2 DNA helicase</fullName>
        <ecNumber evidence="3">5.6.2.3</ecNumber>
    </recommendedName>
    <alternativeName>
        <fullName evidence="3">DNA 5'-3' helicase subunit RecD2</fullName>
    </alternativeName>
</protein>
<dbReference type="Pfam" id="PF23139">
    <property type="entry name" value="OB_YrrC"/>
    <property type="match status" value="1"/>
</dbReference>
<dbReference type="GO" id="GO:0006310">
    <property type="term" value="P:DNA recombination"/>
    <property type="evidence" value="ECO:0007669"/>
    <property type="project" value="InterPro"/>
</dbReference>
<evidence type="ECO:0000256" key="2">
    <source>
        <dbReference type="ARBA" id="ARBA00022840"/>
    </source>
</evidence>
<accession>A0A5S3QGD4</accession>
<dbReference type="CDD" id="cd17933">
    <property type="entry name" value="DEXSc_RecD-like"/>
    <property type="match status" value="1"/>
</dbReference>
<dbReference type="Pfam" id="PF13604">
    <property type="entry name" value="AAA_30"/>
    <property type="match status" value="1"/>
</dbReference>
<dbReference type="OrthoDB" id="9803432at2"/>
<dbReference type="InterPro" id="IPR003593">
    <property type="entry name" value="AAA+_ATPase"/>
</dbReference>
<keyword evidence="2 3" id="KW-0067">ATP-binding</keyword>
<reference evidence="5 6" key="1">
    <citation type="submission" date="2019-05" db="EMBL/GenBank/DDBJ databases">
        <title>Genomic analysis of Lentibacillus sp. NKC220-2.</title>
        <authorList>
            <person name="Oh Y.J."/>
        </authorList>
    </citation>
    <scope>NUCLEOTIDE SEQUENCE [LARGE SCALE GENOMIC DNA]</scope>
    <source>
        <strain evidence="5 6">NKC220-2</strain>
    </source>
</reference>
<dbReference type="Gene3D" id="1.10.10.2220">
    <property type="match status" value="1"/>
</dbReference>
<dbReference type="GO" id="GO:0043139">
    <property type="term" value="F:5'-3' DNA helicase activity"/>
    <property type="evidence" value="ECO:0007669"/>
    <property type="project" value="UniProtKB-UniRule"/>
</dbReference>
<dbReference type="HAMAP" id="MF_01488">
    <property type="entry name" value="RecD2"/>
    <property type="match status" value="1"/>
</dbReference>
<dbReference type="InterPro" id="IPR027417">
    <property type="entry name" value="P-loop_NTPase"/>
</dbReference>
<dbReference type="GO" id="GO:0005524">
    <property type="term" value="F:ATP binding"/>
    <property type="evidence" value="ECO:0007669"/>
    <property type="project" value="UniProtKB-UniRule"/>
</dbReference>
<dbReference type="AlphaFoldDB" id="A0A5S3QGD4"/>
<dbReference type="PANTHER" id="PTHR43788:SF6">
    <property type="entry name" value="DNA HELICASE B"/>
    <property type="match status" value="1"/>
</dbReference>
<dbReference type="Gene3D" id="1.10.150.20">
    <property type="entry name" value="5' to 3' exonuclease, C-terminal subdomain"/>
    <property type="match status" value="1"/>
</dbReference>
<dbReference type="SMART" id="SM00382">
    <property type="entry name" value="AAA"/>
    <property type="match status" value="1"/>
</dbReference>
<keyword evidence="3" id="KW-0238">DNA-binding</keyword>
<dbReference type="GO" id="GO:0016887">
    <property type="term" value="F:ATP hydrolysis activity"/>
    <property type="evidence" value="ECO:0007669"/>
    <property type="project" value="RHEA"/>
</dbReference>
<organism evidence="5 6">
    <name type="scientific">Lentibacillus cibarius</name>
    <dbReference type="NCBI Taxonomy" id="2583219"/>
    <lineage>
        <taxon>Bacteria</taxon>
        <taxon>Bacillati</taxon>
        <taxon>Bacillota</taxon>
        <taxon>Bacilli</taxon>
        <taxon>Bacillales</taxon>
        <taxon>Bacillaceae</taxon>
        <taxon>Lentibacillus</taxon>
    </lineage>
</organism>
<dbReference type="Pfam" id="PF13538">
    <property type="entry name" value="UvrD_C_2"/>
    <property type="match status" value="1"/>
</dbReference>
<dbReference type="GO" id="GO:0009338">
    <property type="term" value="C:exodeoxyribonuclease V complex"/>
    <property type="evidence" value="ECO:0007669"/>
    <property type="project" value="TreeGrafter"/>
</dbReference>
<dbReference type="InterPro" id="IPR050534">
    <property type="entry name" value="Coronavir_polyprotein_1ab"/>
</dbReference>
<dbReference type="Pfam" id="PF18335">
    <property type="entry name" value="SH3_13"/>
    <property type="match status" value="1"/>
</dbReference>
<evidence type="ECO:0000259" key="4">
    <source>
        <dbReference type="SMART" id="SM00382"/>
    </source>
</evidence>
<dbReference type="InterPro" id="IPR055446">
    <property type="entry name" value="RecD2_N_OB"/>
</dbReference>
<dbReference type="Proteomes" id="UP000306980">
    <property type="component" value="Unassembled WGS sequence"/>
</dbReference>
<dbReference type="InterPro" id="IPR027785">
    <property type="entry name" value="UvrD-like_helicase_C"/>
</dbReference>
<dbReference type="SUPFAM" id="SSF52540">
    <property type="entry name" value="P-loop containing nucleoside triphosphate hydrolases"/>
    <property type="match status" value="2"/>
</dbReference>
<dbReference type="CDD" id="cd18809">
    <property type="entry name" value="SF1_C_RecD"/>
    <property type="match status" value="1"/>
</dbReference>
<dbReference type="EMBL" id="VCIA01000001">
    <property type="protein sequence ID" value="TMN20950.1"/>
    <property type="molecule type" value="Genomic_DNA"/>
</dbReference>
<comment type="function">
    <text evidence="3">DNA-dependent ATPase and ATP-dependent 5'-3' DNA helicase. Has no activity on blunt DNA or DNA with 3'-overhangs, requires at least 10 bases of 5'-ssDNA for helicase activity.</text>
</comment>
<sequence length="740" mass="84303">MILIKGTITEVLYRNDDFLIAMMQSNEQRMKIKGNIYGVEKGETVEVWGVWETHSTYGRQFDVESWQRPIPQTEEQILAFLSSPIIKGCGKKQAGEIVQTFGKQTLDVIAKEREFCLLKIKGIGKKRAKKIVDSVMDTFGVQKVVSELLTYGITANMALRAYKEYGSNTIETIKRNPYKLIELNLVGFLKADEIAKRMGIMPISSYRIEACLQYVLQKQCFESGHTYISQQELLEETKKALNHNVTSSEMVTMNELEDSLMCTEEKMIVNEGGCIFPKFLHNHEQQLGRKLSKMRRFRNGQGMPTVKKCIDWYQRRKKMILGEKQREAIQQLFDEQLLILTGGPGTGKTTVVRAMIDIYKEMYPKHIIRLAAPTSRASRKLSQVAGQDASTIHRLIGYRQGEWPEYHPDNPLPCNLLIVDEMSMVDVKVASHLIQALNDQTKVLFVGDIDQLPSVSPGNVLRDMIQAGLPTIELTEVFRQAQESQIIKNAHRVNQGKSIVFDKEKDDFYFLVQQYPKKIAALLVRSASRFQELGYDLSDILVLSPMKKGPVGTEILNEMLREKLNPSDVMKQEWKIGKSLFRLGDKVIQVKNNYEKQIFNGDTGVITGFRQKTDDDGNVIDIMEIDYFGKEITYTKTETKELNLGYAITIHKAQGGEAPIVLIPATISHYMMLERNLLYTAMTRATEKLVFIGTKKALNTAIANNQIIKRNSKLAERINKYTNSYKPSQREADIRECGNV</sequence>
<dbReference type="Gene3D" id="3.40.50.300">
    <property type="entry name" value="P-loop containing nucleotide triphosphate hydrolases"/>
    <property type="match status" value="2"/>
</dbReference>
<keyword evidence="3" id="KW-0413">Isomerase</keyword>
<dbReference type="InterPro" id="IPR010994">
    <property type="entry name" value="RuvA_2-like"/>
</dbReference>
<name>A0A5S3QGD4_9BACI</name>
<keyword evidence="3" id="KW-0378">Hydrolase</keyword>
<dbReference type="PANTHER" id="PTHR43788">
    <property type="entry name" value="DNA2/NAM7 HELICASE FAMILY MEMBER"/>
    <property type="match status" value="1"/>
</dbReference>
<dbReference type="GO" id="GO:0017116">
    <property type="term" value="F:single-stranded DNA helicase activity"/>
    <property type="evidence" value="ECO:0007669"/>
    <property type="project" value="TreeGrafter"/>
</dbReference>
<dbReference type="NCBIfam" id="TIGR01448">
    <property type="entry name" value="recD_rel"/>
    <property type="match status" value="1"/>
</dbReference>
<comment type="similarity">
    <text evidence="3">Belongs to the RecD family. RecD2 subfamily.</text>
</comment>
<dbReference type="Gene3D" id="2.30.30.940">
    <property type="match status" value="1"/>
</dbReference>
<evidence type="ECO:0000256" key="3">
    <source>
        <dbReference type="HAMAP-Rule" id="MF_01488"/>
    </source>
</evidence>
<evidence type="ECO:0000313" key="5">
    <source>
        <dbReference type="EMBL" id="TMN20950.1"/>
    </source>
</evidence>
<dbReference type="InterPro" id="IPR006345">
    <property type="entry name" value="RecD2"/>
</dbReference>
<dbReference type="InterPro" id="IPR029493">
    <property type="entry name" value="RecD2-like_HHH"/>
</dbReference>
<dbReference type="Pfam" id="PF14490">
    <property type="entry name" value="HHH_RecD2"/>
    <property type="match status" value="1"/>
</dbReference>
<gene>
    <name evidence="3" type="primary">recD2</name>
    <name evidence="5" type="ORF">FFL34_01610</name>
</gene>
<proteinExistence type="inferred from homology"/>
<dbReference type="SUPFAM" id="SSF47781">
    <property type="entry name" value="RuvA domain 2-like"/>
    <property type="match status" value="1"/>
</dbReference>
<dbReference type="RefSeq" id="WP_138600739.1">
    <property type="nucleotide sequence ID" value="NZ_VCIA01000001.1"/>
</dbReference>
<feature type="domain" description="AAA+ ATPase" evidence="4">
    <location>
        <begin position="334"/>
        <end position="471"/>
    </location>
</feature>